<evidence type="ECO:0000313" key="4">
    <source>
        <dbReference type="Proteomes" id="UP000184108"/>
    </source>
</evidence>
<evidence type="ECO:0000256" key="1">
    <source>
        <dbReference type="ARBA" id="ARBA00006845"/>
    </source>
</evidence>
<sequence length="264" mass="30576">MGSRLFRGFFVSVKFNSFDPVLIHENNKKMFGFTLDDKTEEIIAYIDEVKNIEGSGGIMCRSIRLINIDRVSNLIWAIENSAKTSENNGFICFLDDEKSIVTRTFIGKIKIIKVKKNTVTLTGQVWCHPKGFHKAWKMKLNNEIAKKNTWKTFEKSELQGWLVYALSISRINEIKKDISLQIDGNEFHNLDSFFCMLGEEIHGPAGYFGRSIYAMYDCLRGDFGVESISELTWHNHQKSKKLFKTKFDEIIQIFTEYNIKVILN</sequence>
<reference evidence="4" key="1">
    <citation type="submission" date="2016-11" db="EMBL/GenBank/DDBJ databases">
        <authorList>
            <person name="Varghese N."/>
            <person name="Submissions S."/>
        </authorList>
    </citation>
    <scope>NUCLEOTIDE SEQUENCE [LARGE SCALE GENOMIC DNA]</scope>
    <source>
        <strain evidence="4">YR203</strain>
    </source>
</reference>
<dbReference type="Pfam" id="PF01337">
    <property type="entry name" value="Barstar"/>
    <property type="match status" value="1"/>
</dbReference>
<accession>A0A1M5N2M5</accession>
<feature type="domain" description="Barstar (barnase inhibitor)" evidence="2">
    <location>
        <begin position="180"/>
        <end position="258"/>
    </location>
</feature>
<proteinExistence type="inferred from homology"/>
<dbReference type="InterPro" id="IPR035905">
    <property type="entry name" value="Barstar-like_sf"/>
</dbReference>
<comment type="similarity">
    <text evidence="1">Belongs to the barstar family.</text>
</comment>
<gene>
    <name evidence="3" type="ORF">SAMN02787073_4923</name>
</gene>
<evidence type="ECO:0000313" key="3">
    <source>
        <dbReference type="EMBL" id="SHG83675.1"/>
    </source>
</evidence>
<dbReference type="EMBL" id="FQVE01000008">
    <property type="protein sequence ID" value="SHG83675.1"/>
    <property type="molecule type" value="Genomic_DNA"/>
</dbReference>
<dbReference type="Gene3D" id="3.30.370.10">
    <property type="entry name" value="Barstar-like"/>
    <property type="match status" value="1"/>
</dbReference>
<protein>
    <submittedName>
        <fullName evidence="3">Barstar, RNAse (Barnase) inhibitor</fullName>
    </submittedName>
</protein>
<dbReference type="AlphaFoldDB" id="A0A1M5N2M5"/>
<dbReference type="Proteomes" id="UP000184108">
    <property type="component" value="Unassembled WGS sequence"/>
</dbReference>
<evidence type="ECO:0000259" key="2">
    <source>
        <dbReference type="Pfam" id="PF01337"/>
    </source>
</evidence>
<organism evidence="3 4">
    <name type="scientific">Chryseobacterium vrystaatense</name>
    <dbReference type="NCBI Taxonomy" id="307480"/>
    <lineage>
        <taxon>Bacteria</taxon>
        <taxon>Pseudomonadati</taxon>
        <taxon>Bacteroidota</taxon>
        <taxon>Flavobacteriia</taxon>
        <taxon>Flavobacteriales</taxon>
        <taxon>Weeksellaceae</taxon>
        <taxon>Chryseobacterium group</taxon>
        <taxon>Chryseobacterium</taxon>
    </lineage>
</organism>
<name>A0A1M5N2M5_9FLAO</name>
<dbReference type="SUPFAM" id="SSF52038">
    <property type="entry name" value="Barstar-related"/>
    <property type="match status" value="1"/>
</dbReference>
<dbReference type="InterPro" id="IPR000468">
    <property type="entry name" value="Barstar"/>
</dbReference>